<dbReference type="KEGG" id="llu:AKJ09_08196"/>
<dbReference type="PANTHER" id="PTHR43123">
    <property type="entry name" value="POLYSACCHARIDE DEACETYLASE-RELATED"/>
    <property type="match status" value="1"/>
</dbReference>
<dbReference type="GO" id="GO:0005975">
    <property type="term" value="P:carbohydrate metabolic process"/>
    <property type="evidence" value="ECO:0007669"/>
    <property type="project" value="InterPro"/>
</dbReference>
<evidence type="ECO:0000313" key="3">
    <source>
        <dbReference type="Proteomes" id="UP000064967"/>
    </source>
</evidence>
<reference evidence="2 3" key="1">
    <citation type="submission" date="2015-08" db="EMBL/GenBank/DDBJ databases">
        <authorList>
            <person name="Babu N.S."/>
            <person name="Beckwith C.J."/>
            <person name="Beseler K.G."/>
            <person name="Brison A."/>
            <person name="Carone J.V."/>
            <person name="Caskin T.P."/>
            <person name="Diamond M."/>
            <person name="Durham M.E."/>
            <person name="Foxe J.M."/>
            <person name="Go M."/>
            <person name="Henderson B.A."/>
            <person name="Jones I.B."/>
            <person name="McGettigan J.A."/>
            <person name="Micheletti S.J."/>
            <person name="Nasrallah M.E."/>
            <person name="Ortiz D."/>
            <person name="Piller C.R."/>
            <person name="Privatt S.R."/>
            <person name="Schneider S.L."/>
            <person name="Sharp S."/>
            <person name="Smith T.C."/>
            <person name="Stanton J.D."/>
            <person name="Ullery H.E."/>
            <person name="Wilson R.J."/>
            <person name="Serrano M.G."/>
            <person name="Buck G."/>
            <person name="Lee V."/>
            <person name="Wang Y."/>
            <person name="Carvalho R."/>
            <person name="Voegtly L."/>
            <person name="Shi R."/>
            <person name="Duckworth R."/>
            <person name="Johnson A."/>
            <person name="Loviza R."/>
            <person name="Walstead R."/>
            <person name="Shah Z."/>
            <person name="Kiflezghi M."/>
            <person name="Wade K."/>
            <person name="Ball S.L."/>
            <person name="Bradley K.W."/>
            <person name="Asai D.J."/>
            <person name="Bowman C.A."/>
            <person name="Russell D.A."/>
            <person name="Pope W.H."/>
            <person name="Jacobs-Sera D."/>
            <person name="Hendrix R.W."/>
            <person name="Hatfull G.F."/>
        </authorList>
    </citation>
    <scope>NUCLEOTIDE SEQUENCE [LARGE SCALE GENOMIC DNA]</scope>
    <source>
        <strain evidence="2 3">DSM 27648</strain>
    </source>
</reference>
<dbReference type="STRING" id="1391654.AKJ09_08196"/>
<feature type="domain" description="NodB homology" evidence="1">
    <location>
        <begin position="63"/>
        <end position="174"/>
    </location>
</feature>
<dbReference type="EMBL" id="CP012333">
    <property type="protein sequence ID" value="AKV01533.1"/>
    <property type="molecule type" value="Genomic_DNA"/>
</dbReference>
<evidence type="ECO:0000259" key="1">
    <source>
        <dbReference type="Pfam" id="PF01522"/>
    </source>
</evidence>
<dbReference type="GO" id="GO:0016810">
    <property type="term" value="F:hydrolase activity, acting on carbon-nitrogen (but not peptide) bonds"/>
    <property type="evidence" value="ECO:0007669"/>
    <property type="project" value="InterPro"/>
</dbReference>
<accession>A0A0K1Q724</accession>
<dbReference type="PANTHER" id="PTHR43123:SF4">
    <property type="entry name" value="POLYSACCHARIDE DEACETYLASE"/>
    <property type="match status" value="1"/>
</dbReference>
<gene>
    <name evidence="2" type="ORF">AKJ09_08196</name>
</gene>
<dbReference type="SUPFAM" id="SSF88713">
    <property type="entry name" value="Glycoside hydrolase/deacetylase"/>
    <property type="match status" value="1"/>
</dbReference>
<sequence length="287" mass="32236">MDNELYSYSPIVQRPKLTWPNGARVAFYVGVNVEHYEVDKPATSIFAGTAHLKPDPLNFGWRDYGPRVGIWRVADALDKYGMRASVLLNSDVVHHYPEIITAGKQRDWAWVAHGKNNSIFQAGMPIEEERRYLADVVKTITDATERPVHGWMGPGLSETFDTPRLLRELGLSYVLDWVADDQPFALRVPGMLSVPYAIELNDISMFVGKSLSGEGFYRMIVDQFDQLYEDSKDSGRVMALALHPFVIGQPFRHKYLEKALAYVAAHEGVWLTTSDEIAAHYAASSAG</sequence>
<evidence type="ECO:0000313" key="2">
    <source>
        <dbReference type="EMBL" id="AKV01533.1"/>
    </source>
</evidence>
<proteinExistence type="predicted"/>
<dbReference type="RefSeq" id="WP_146652616.1">
    <property type="nucleotide sequence ID" value="NZ_CP012333.1"/>
</dbReference>
<dbReference type="Gene3D" id="3.20.20.370">
    <property type="entry name" value="Glycoside hydrolase/deacetylase"/>
    <property type="match status" value="1"/>
</dbReference>
<dbReference type="OrthoDB" id="5352625at2"/>
<dbReference type="InterPro" id="IPR002509">
    <property type="entry name" value="NODB_dom"/>
</dbReference>
<name>A0A0K1Q724_9BACT</name>
<protein>
    <submittedName>
        <fullName evidence="2">Uricase (Urate oxidase)</fullName>
    </submittedName>
</protein>
<dbReference type="Proteomes" id="UP000064967">
    <property type="component" value="Chromosome"/>
</dbReference>
<dbReference type="PATRIC" id="fig|1391654.3.peg.8310"/>
<dbReference type="InterPro" id="IPR011330">
    <property type="entry name" value="Glyco_hydro/deAcase_b/a-brl"/>
</dbReference>
<dbReference type="Pfam" id="PF01522">
    <property type="entry name" value="Polysacc_deac_1"/>
    <property type="match status" value="1"/>
</dbReference>
<keyword evidence="3" id="KW-1185">Reference proteome</keyword>
<dbReference type="AlphaFoldDB" id="A0A0K1Q724"/>
<dbReference type="CDD" id="cd10979">
    <property type="entry name" value="CE4_PuuE_like"/>
    <property type="match status" value="1"/>
</dbReference>
<organism evidence="2 3">
    <name type="scientific">Labilithrix luteola</name>
    <dbReference type="NCBI Taxonomy" id="1391654"/>
    <lineage>
        <taxon>Bacteria</taxon>
        <taxon>Pseudomonadati</taxon>
        <taxon>Myxococcota</taxon>
        <taxon>Polyangia</taxon>
        <taxon>Polyangiales</taxon>
        <taxon>Labilitrichaceae</taxon>
        <taxon>Labilithrix</taxon>
    </lineage>
</organism>